<name>A0A0B7B1H5_9EUPU</name>
<evidence type="ECO:0000256" key="3">
    <source>
        <dbReference type="ARBA" id="ARBA00004642"/>
    </source>
</evidence>
<feature type="region of interest" description="Disordered" evidence="18">
    <location>
        <begin position="956"/>
        <end position="981"/>
    </location>
</feature>
<evidence type="ECO:0000256" key="14">
    <source>
        <dbReference type="ARBA" id="ARBA00023010"/>
    </source>
</evidence>
<dbReference type="Gene3D" id="1.10.10.2360">
    <property type="match status" value="1"/>
</dbReference>
<evidence type="ECO:0000256" key="11">
    <source>
        <dbReference type="ARBA" id="ARBA00022816"/>
    </source>
</evidence>
<evidence type="ECO:0000256" key="5">
    <source>
        <dbReference type="ARBA" id="ARBA00013472"/>
    </source>
</evidence>
<dbReference type="InterPro" id="IPR021967">
    <property type="entry name" value="Nup98_C"/>
</dbReference>
<keyword evidence="7" id="KW-0645">Protease</keyword>
<dbReference type="SUPFAM" id="SSF82215">
    <property type="entry name" value="C-terminal autoproteolytic domain of nucleoporin nup98"/>
    <property type="match status" value="1"/>
</dbReference>
<proteinExistence type="inferred from homology"/>
<dbReference type="InterPro" id="IPR037665">
    <property type="entry name" value="Nucleoporin_S59-like"/>
</dbReference>
<evidence type="ECO:0000256" key="15">
    <source>
        <dbReference type="ARBA" id="ARBA00023132"/>
    </source>
</evidence>
<dbReference type="PANTHER" id="PTHR23198:SF6">
    <property type="entry name" value="NUCLEAR PORE COMPLEX PROTEIN NUP98-NUP96"/>
    <property type="match status" value="1"/>
</dbReference>
<comment type="subcellular location">
    <subcellularLocation>
        <location evidence="2">Nucleus membrane</location>
        <topology evidence="2">Peripheral membrane protein</topology>
        <orientation evidence="2">Nucleoplasmic side</orientation>
    </subcellularLocation>
    <subcellularLocation>
        <location evidence="1">Nucleus</location>
        <location evidence="1">Nuclear pore complex</location>
    </subcellularLocation>
    <subcellularLocation>
        <location evidence="3">Nucleus</location>
        <location evidence="3">Nucleoplasm</location>
    </subcellularLocation>
</comment>
<dbReference type="InterPro" id="IPR007230">
    <property type="entry name" value="Nup98_auto-Pept-S59_dom"/>
</dbReference>
<dbReference type="GO" id="GO:0034398">
    <property type="term" value="P:telomere tethering at nuclear periphery"/>
    <property type="evidence" value="ECO:0007669"/>
    <property type="project" value="TreeGrafter"/>
</dbReference>
<dbReference type="PROSITE" id="PS51434">
    <property type="entry name" value="NUP_C"/>
    <property type="match status" value="1"/>
</dbReference>
<evidence type="ECO:0000256" key="4">
    <source>
        <dbReference type="ARBA" id="ARBA00008926"/>
    </source>
</evidence>
<evidence type="ECO:0000256" key="2">
    <source>
        <dbReference type="ARBA" id="ARBA00004620"/>
    </source>
</evidence>
<dbReference type="GO" id="GO:0051028">
    <property type="term" value="P:mRNA transport"/>
    <property type="evidence" value="ECO:0007669"/>
    <property type="project" value="UniProtKB-KW"/>
</dbReference>
<dbReference type="GO" id="GO:0008236">
    <property type="term" value="F:serine-type peptidase activity"/>
    <property type="evidence" value="ECO:0007669"/>
    <property type="project" value="UniProtKB-KW"/>
</dbReference>
<keyword evidence="14" id="KW-0811">Translocation</keyword>
<dbReference type="GO" id="GO:0006405">
    <property type="term" value="P:RNA export from nucleus"/>
    <property type="evidence" value="ECO:0007669"/>
    <property type="project" value="TreeGrafter"/>
</dbReference>
<evidence type="ECO:0000256" key="8">
    <source>
        <dbReference type="ARBA" id="ARBA00022737"/>
    </source>
</evidence>
<dbReference type="GO" id="GO:0031965">
    <property type="term" value="C:nuclear membrane"/>
    <property type="evidence" value="ECO:0007669"/>
    <property type="project" value="UniProtKB-SubCell"/>
</dbReference>
<evidence type="ECO:0000313" key="20">
    <source>
        <dbReference type="EMBL" id="CEK86873.1"/>
    </source>
</evidence>
<dbReference type="InterPro" id="IPR036903">
    <property type="entry name" value="Nup98_auto-Pept-S59_dom_sf"/>
</dbReference>
<evidence type="ECO:0000256" key="6">
    <source>
        <dbReference type="ARBA" id="ARBA00022448"/>
    </source>
</evidence>
<dbReference type="FunFam" id="3.30.1610.10:FF:000001">
    <property type="entry name" value="Nuclear pore complex protein Nup98-Nup96"/>
    <property type="match status" value="1"/>
</dbReference>
<dbReference type="Pfam" id="PF21240">
    <property type="entry name" value="Nup98_GLEBS"/>
    <property type="match status" value="1"/>
</dbReference>
<sequence length="1844" mass="198499">MYVPPGFPTSSTSTGFGGGSTFGMQTPVAGGSLFGGGASGTTANKGGGLFGSVGGTAFGQPQASSGFSFGSSVNNSNTGGLFGGTSQTSTGTSSLFSTPATGTGFGARPGGFAGFGTSSAVQPSGGLFGTNTGATSTLFGQTSATSAFGGASAAIAAVGTTIAFNPPNGQDTMMKSGVTTNINTKHQCITAMKEYENKSLEELRIEDYTANRKAKQAGSTSTVGLFGSTATTPASTGFVFGGGLGSGLQTSTTGFGTFGSTSSAATTPFNQNRPLFGTATTTQSGFGFGSSTGTQPSTSLFGSPARPLFGGTTATQPTLTGGSSFFGASASGTTNQVGFGAAATGGGLFGAPKPQGFGTATTPSIGFGTGGSLFAKPASSTSSFGFGTNTSTAGFGGASSGGLFSNIKPTGFGTATTGLGTGGTSFGFGSGLGAGTTTSTFGAAAAKPAFGSGFTFGSGASGSTGFGSTLGGTNNSLGGLNMGTGTTLGIGASAPSQANSSQHLLALASSPYGDNPLFWNLKQQSKDRRDDALKPTNPNAQKAALFSANRPKVSPRPTTKIKPKSLHNLLSGGKAQLFDGLEDEDFSFGDDTFVPRKSVKKLVLGKKTLNKSIAGSASVLSDAEADVTSRLDDSSNNNGLVTTQITRPLSAYNHDNTLDNEAEGIALDQKTPPARHGSANQNTNLDDSIAALHQKMDANTNHGGNRLSAADTTTSFLSTSDLDSSCLPVDRSTPHPTGVTMTRPGYYTIPSLDDMIDFIDENGNCVVEDLTIGRDGFGNIFFPGTTDVTGLNIDEIVHFRRREVVVYPDDSKKPPLGQGLNKKAEITLDCVWPTDKSNRNPIKSPERLKLMNYTEKIEETTGKIGGKFIDYRPETGSWVFQVNHFSKYGLLDDSDEDELTDQQKLLLAAHPSKDVLLVQKLNVQQQPQMVTKPKGELRKGQGSLLKRDHTQDVLHADQDDHNMQNDDDDDNMLGGGGDGDDEFDLSYGVESSVKRRLAGFLDDEGPDSSMDSKYLATSMGISSKNIQGMKASFFGDGMEGLEALARKKEEKLLRDNANYYDMDMSSVWRKSGKVSTGLFGSFKHPAMLSLPQSPAFSDKESHEKEGYEPVSLGKSGVFDISNAKDMLRPVPQTFLHPPIMEHKLIPSGLQPKDLPPRIVGTRVRHGILHVKDSLLYRNQEPLADAACFMGRSFRIGWGPSWTVAHSGNLLGLPEDDTEDVSILPPVRGRVKTVPQLKSWVAHIEQIQIAEYMDFQDVKVWKQQEEMLKIHLDQSQVSEEDRCPLFVPQPGVEALHQLAECVNSGLSDMSCHPDSAFQQQMKRVLCLCVALWGKLLAAPDLEKEEIYREKQLRREALSQWLSDASSSKVAVEMEASPIISTDSHMKAVFSKLTVREISEACMLAQRGRDHRLALLLAEAAGNTITRQMISMQLSRWAELDASQFIDELRLKIYCLLAGELVWCCRDQEINSCDDLDWKRALALHLWYKSPPNSSIQSALRLYQQGFQGNKHYKAYCAAPLPPYLEEEGADVNENIFDTSYHLMCLYVDKTYSLEALLSPTSSTASHLDFRLSWNLLQILQALQYTHLSDYHMDSIHVSFASQLETLGLWHWSAFVLLHIRNSYQRYSAVMSVLQRHLEVGEEMNEREQFLIEKLHIPAEWLHEVKATRARYEGNHDAEATHWILAGHYNTGHTVVIRHIAADAIINENDEYLKSYLDELAPPERSIGILNWNSNGKVFLDFINIRRRLEELKQSQPAAYDLEELQPNVMSLCTRVKGLTCHNSKDRLCQAEMAKTSAYLLRTFLMLHGESPVRMLSKHIPDLPMPEDYTLQELQALTRARMLEIE</sequence>
<dbReference type="GO" id="GO:0017056">
    <property type="term" value="F:structural constituent of nuclear pore"/>
    <property type="evidence" value="ECO:0007669"/>
    <property type="project" value="InterPro"/>
</dbReference>
<evidence type="ECO:0000256" key="7">
    <source>
        <dbReference type="ARBA" id="ARBA00022670"/>
    </source>
</evidence>
<reference evidence="20" key="1">
    <citation type="submission" date="2014-12" db="EMBL/GenBank/DDBJ databases">
        <title>Insight into the proteome of Arion vulgaris.</title>
        <authorList>
            <person name="Aradska J."/>
            <person name="Bulat T."/>
            <person name="Smidak R."/>
            <person name="Sarate P."/>
            <person name="Gangsoo J."/>
            <person name="Sialana F."/>
            <person name="Bilban M."/>
            <person name="Lubec G."/>
        </authorList>
    </citation>
    <scope>NUCLEOTIDE SEQUENCE</scope>
    <source>
        <tissue evidence="20">Skin</tissue>
    </source>
</reference>
<organism evidence="20">
    <name type="scientific">Arion vulgaris</name>
    <dbReference type="NCBI Taxonomy" id="1028688"/>
    <lineage>
        <taxon>Eukaryota</taxon>
        <taxon>Metazoa</taxon>
        <taxon>Spiralia</taxon>
        <taxon>Lophotrochozoa</taxon>
        <taxon>Mollusca</taxon>
        <taxon>Gastropoda</taxon>
        <taxon>Heterobranchia</taxon>
        <taxon>Euthyneura</taxon>
        <taxon>Panpulmonata</taxon>
        <taxon>Eupulmonata</taxon>
        <taxon>Stylommatophora</taxon>
        <taxon>Helicina</taxon>
        <taxon>Arionoidea</taxon>
        <taxon>Arionidae</taxon>
        <taxon>Arion</taxon>
    </lineage>
</organism>
<keyword evidence="9" id="KW-0378">Hydrolase</keyword>
<dbReference type="Gene3D" id="3.30.1610.10">
    <property type="entry name" value="Peptidase S59, nucleoporin"/>
    <property type="match status" value="1"/>
</dbReference>
<dbReference type="GO" id="GO:0000973">
    <property type="term" value="P:post-transcriptional tethering of RNA polymerase II gene DNA at nuclear periphery"/>
    <property type="evidence" value="ECO:0007669"/>
    <property type="project" value="TreeGrafter"/>
</dbReference>
<evidence type="ECO:0000256" key="9">
    <source>
        <dbReference type="ARBA" id="ARBA00022801"/>
    </source>
</evidence>
<keyword evidence="16" id="KW-0472">Membrane</keyword>
<feature type="domain" description="Peptidase S59" evidence="19">
    <location>
        <begin position="743"/>
        <end position="885"/>
    </location>
</feature>
<accession>A0A0B7B1H5</accession>
<keyword evidence="11" id="KW-0509">mRNA transport</keyword>
<comment type="similarity">
    <text evidence="4">Belongs to the nucleoporin GLFG family.</text>
</comment>
<dbReference type="GO" id="GO:0005654">
    <property type="term" value="C:nucleoplasm"/>
    <property type="evidence" value="ECO:0007669"/>
    <property type="project" value="UniProtKB-SubCell"/>
</dbReference>
<evidence type="ECO:0000256" key="10">
    <source>
        <dbReference type="ARBA" id="ARBA00022813"/>
    </source>
</evidence>
<dbReference type="GO" id="GO:0003723">
    <property type="term" value="F:RNA binding"/>
    <property type="evidence" value="ECO:0007669"/>
    <property type="project" value="TreeGrafter"/>
</dbReference>
<protein>
    <recommendedName>
        <fullName evidence="5">Nuclear pore complex protein Nup98-Nup96</fullName>
    </recommendedName>
</protein>
<keyword evidence="12" id="KW-0720">Serine protease</keyword>
<keyword evidence="13" id="KW-0653">Protein transport</keyword>
<evidence type="ECO:0000256" key="18">
    <source>
        <dbReference type="SAM" id="MobiDB-lite"/>
    </source>
</evidence>
<dbReference type="GO" id="GO:0006508">
    <property type="term" value="P:proteolysis"/>
    <property type="evidence" value="ECO:0007669"/>
    <property type="project" value="UniProtKB-KW"/>
</dbReference>
<dbReference type="GO" id="GO:0006606">
    <property type="term" value="P:protein import into nucleus"/>
    <property type="evidence" value="ECO:0007669"/>
    <property type="project" value="TreeGrafter"/>
</dbReference>
<dbReference type="PANTHER" id="PTHR23198">
    <property type="entry name" value="NUCLEOPORIN"/>
    <property type="match status" value="1"/>
</dbReference>
<dbReference type="Pfam" id="PF12110">
    <property type="entry name" value="Nup96"/>
    <property type="match status" value="1"/>
</dbReference>
<keyword evidence="10" id="KW-0068">Autocatalytic cleavage</keyword>
<evidence type="ECO:0000256" key="12">
    <source>
        <dbReference type="ARBA" id="ARBA00022825"/>
    </source>
</evidence>
<keyword evidence="15" id="KW-0906">Nuclear pore complex</keyword>
<dbReference type="GO" id="GO:0008139">
    <property type="term" value="F:nuclear localization sequence binding"/>
    <property type="evidence" value="ECO:0007669"/>
    <property type="project" value="TreeGrafter"/>
</dbReference>
<evidence type="ECO:0000259" key="19">
    <source>
        <dbReference type="PROSITE" id="PS51434"/>
    </source>
</evidence>
<evidence type="ECO:0000256" key="16">
    <source>
        <dbReference type="ARBA" id="ARBA00023136"/>
    </source>
</evidence>
<keyword evidence="6" id="KW-0813">Transport</keyword>
<dbReference type="FunFam" id="1.10.10.2360:FF:000001">
    <property type="entry name" value="Nuclear pore complex protein Nup98-Nup96"/>
    <property type="match status" value="1"/>
</dbReference>
<evidence type="ECO:0000256" key="13">
    <source>
        <dbReference type="ARBA" id="ARBA00022927"/>
    </source>
</evidence>
<keyword evidence="17" id="KW-0539">Nucleus</keyword>
<dbReference type="Gene3D" id="1.25.40.690">
    <property type="match status" value="1"/>
</dbReference>
<evidence type="ECO:0000256" key="17">
    <source>
        <dbReference type="ARBA" id="ARBA00023242"/>
    </source>
</evidence>
<evidence type="ECO:0000256" key="1">
    <source>
        <dbReference type="ARBA" id="ARBA00004567"/>
    </source>
</evidence>
<dbReference type="GO" id="GO:0044614">
    <property type="term" value="C:nuclear pore cytoplasmic filaments"/>
    <property type="evidence" value="ECO:0007669"/>
    <property type="project" value="TreeGrafter"/>
</dbReference>
<keyword evidence="8" id="KW-0677">Repeat</keyword>
<dbReference type="Pfam" id="PF04096">
    <property type="entry name" value="Nucleoporin2"/>
    <property type="match status" value="1"/>
</dbReference>
<dbReference type="EMBL" id="HACG01040008">
    <property type="protein sequence ID" value="CEK86873.1"/>
    <property type="molecule type" value="Transcribed_RNA"/>
</dbReference>
<gene>
    <name evidence="20" type="primary">ORF156064</name>
</gene>